<dbReference type="EMBL" id="PVZS01000008">
    <property type="protein sequence ID" value="PSC05380.1"/>
    <property type="molecule type" value="Genomic_DNA"/>
</dbReference>
<dbReference type="AlphaFoldDB" id="A0A2T1HUV6"/>
<dbReference type="InterPro" id="IPR029058">
    <property type="entry name" value="AB_hydrolase_fold"/>
</dbReference>
<dbReference type="PANTHER" id="PTHR36837">
    <property type="entry name" value="POLY(3-HYDROXYALKANOATE) POLYMERASE SUBUNIT PHAC"/>
    <property type="match status" value="1"/>
</dbReference>
<dbReference type="InterPro" id="IPR024501">
    <property type="entry name" value="DUF3141"/>
</dbReference>
<evidence type="ECO:0008006" key="3">
    <source>
        <dbReference type="Google" id="ProtNLM"/>
    </source>
</evidence>
<keyword evidence="2" id="KW-1185">Reference proteome</keyword>
<sequence length="737" mass="81213">MSSASEPKAPKALSPFFLLNAWGEYWADACQRSVLMLDTLRRRGNTFIAQSEKTAPHVLSFEADLIMDGRTLPRPVNYALVRIKPPPGVTVDHKKRPFMVFDPRAGHGPGIGGMKQDSEIGVALNAGHPCYFVGFLSKPMPGQTIEDVCVAEGMFIAKVMELEPEAAGKPCLIGNCQAGWQIMLTAAIRPDLPGPIILAGSPLSYWAGVRGKNPLRYLGGMLGGTWLTALAGDVGHGIFDGANLVANFERMHPDNTYWEKAYNVYAKVDTEPQRFLDFETWWGSPVLLNAEEMQWIADNLFVGNKLREGGIVTSNGERVDLRNIRSPIVVFCSWGDDITPPPQALGWLLDLYDRDEDLILAGQTVVYSVHASIGHLGIFVSGKVATKEHAEFASCIEMIDMLPPGLYEALITEAGPDTPRADLIEGKYLFSLEPRSLDAIRAMGVNSPEDEARFAAVARVSDINKGLYQTFLAPFAKAAATEAAAEIMRETHPHRLRFSAISDRNPFSGAIAQGAEAVRANRRPVSEDNPFRQMERIGSDAISFGLKTWGDVRDAWTEQVFMATYGNPLLQALVGLKGAPAGEQPRIVRDISRRAEAEALRAEVEQTMDEGDMVDAILRSIVYIARGGGRGTDERSFVTVKAIASQLPDHLKIGRERLKEAFRRQALTVWMDERRALETLPVLLPDDAQKRQNGLTLVRALFASRDRTEEETRRLGEVAAMFEPRRARVVHRSPAAS</sequence>
<organism evidence="1 2">
    <name type="scientific">Alsobacter soli</name>
    <dbReference type="NCBI Taxonomy" id="2109933"/>
    <lineage>
        <taxon>Bacteria</taxon>
        <taxon>Pseudomonadati</taxon>
        <taxon>Pseudomonadota</taxon>
        <taxon>Alphaproteobacteria</taxon>
        <taxon>Hyphomicrobiales</taxon>
        <taxon>Alsobacteraceae</taxon>
        <taxon>Alsobacter</taxon>
    </lineage>
</organism>
<dbReference type="InterPro" id="IPR051321">
    <property type="entry name" value="PHA/PHB_synthase"/>
</dbReference>
<dbReference type="RefSeq" id="WP_106336389.1">
    <property type="nucleotide sequence ID" value="NZ_PVZS01000008.1"/>
</dbReference>
<dbReference type="OrthoDB" id="7231451at2"/>
<gene>
    <name evidence="1" type="ORF">SLNSH_09290</name>
</gene>
<accession>A0A2T1HUV6</accession>
<dbReference type="SUPFAM" id="SSF53474">
    <property type="entry name" value="alpha/beta-Hydrolases"/>
    <property type="match status" value="1"/>
</dbReference>
<name>A0A2T1HUV6_9HYPH</name>
<dbReference type="Pfam" id="PF11339">
    <property type="entry name" value="DUF3141"/>
    <property type="match status" value="1"/>
</dbReference>
<evidence type="ECO:0000313" key="2">
    <source>
        <dbReference type="Proteomes" id="UP000239772"/>
    </source>
</evidence>
<proteinExistence type="predicted"/>
<reference evidence="2" key="1">
    <citation type="submission" date="2018-03" db="EMBL/GenBank/DDBJ databases">
        <authorList>
            <person name="Sun L."/>
            <person name="Liu H."/>
            <person name="Chen W."/>
            <person name="Huang K."/>
            <person name="Liu W."/>
            <person name="Gao X."/>
        </authorList>
    </citation>
    <scope>NUCLEOTIDE SEQUENCE [LARGE SCALE GENOMIC DNA]</scope>
    <source>
        <strain evidence="2">SH9</strain>
    </source>
</reference>
<protein>
    <recommendedName>
        <fullName evidence="3">3-hydroxyalkanoate synthetase</fullName>
    </recommendedName>
</protein>
<dbReference type="Proteomes" id="UP000239772">
    <property type="component" value="Unassembled WGS sequence"/>
</dbReference>
<evidence type="ECO:0000313" key="1">
    <source>
        <dbReference type="EMBL" id="PSC05380.1"/>
    </source>
</evidence>
<comment type="caution">
    <text evidence="1">The sequence shown here is derived from an EMBL/GenBank/DDBJ whole genome shotgun (WGS) entry which is preliminary data.</text>
</comment>
<dbReference type="PANTHER" id="PTHR36837:SF2">
    <property type="entry name" value="POLY(3-HYDROXYALKANOATE) POLYMERASE SUBUNIT PHAC"/>
    <property type="match status" value="1"/>
</dbReference>